<dbReference type="InterPro" id="IPR013128">
    <property type="entry name" value="Peptidase_C1A"/>
</dbReference>
<dbReference type="InterPro" id="IPR013201">
    <property type="entry name" value="Prot_inhib_I29"/>
</dbReference>
<dbReference type="KEGG" id="tet:TTHERM_00683060"/>
<sequence>MSQKITVTLVAIAAIAAITAAGIYYQNHQASQLEKSFKRNTILEQWNEFKQKFGKKYADQEFERYRIGVFAQNLEVIKNDPSFGVTKFMDMTPQEFEQSYLSLQLQQNFNAEKVDGDFNGDIDWTQKGAVTPVKDQGSCGSCWAFSAIGAVESALILNGEDKNINLAEQELVDCATTPKYENEGCNGGWMDSAFDYIIDEKISQTKDYKYTARDGKCKDTSSFEKKSISGYKDIPQGDCKSLLNALSQQPVAIAVDASSWQFYNKGVLSSCGSRLNHGVLLTGYVNETYKVKNSWGTSWGEKGFIQLKSGNSCGLCNAASYPLA</sequence>
<dbReference type="GO" id="GO:0008234">
    <property type="term" value="F:cysteine-type peptidase activity"/>
    <property type="evidence" value="ECO:0007669"/>
    <property type="project" value="InterPro"/>
</dbReference>
<dbReference type="PRINTS" id="PR00705">
    <property type="entry name" value="PAPAIN"/>
</dbReference>
<dbReference type="PROSITE" id="PS00139">
    <property type="entry name" value="THIOL_PROTEASE_CYS"/>
    <property type="match status" value="1"/>
</dbReference>
<comment type="similarity">
    <text evidence="1">Belongs to the peptidase C1 family.</text>
</comment>
<dbReference type="Gene3D" id="3.90.70.10">
    <property type="entry name" value="Cysteine proteinases"/>
    <property type="match status" value="1"/>
</dbReference>
<dbReference type="OrthoDB" id="190265at2759"/>
<evidence type="ECO:0000313" key="7">
    <source>
        <dbReference type="Proteomes" id="UP000009168"/>
    </source>
</evidence>
<dbReference type="SUPFAM" id="SSF54001">
    <property type="entry name" value="Cysteine proteinases"/>
    <property type="match status" value="1"/>
</dbReference>
<dbReference type="InterPro" id="IPR000668">
    <property type="entry name" value="Peptidase_C1A_C"/>
</dbReference>
<dbReference type="HOGENOM" id="CLU_012184_1_0_1"/>
<accession>I7MB12</accession>
<dbReference type="OMA" id="PRGKNFC"/>
<dbReference type="STRING" id="312017.I7MB12"/>
<evidence type="ECO:0000256" key="3">
    <source>
        <dbReference type="ARBA" id="ARBA00023157"/>
    </source>
</evidence>
<proteinExistence type="inferred from homology"/>
<dbReference type="eggNOG" id="KOG1543">
    <property type="taxonomic scope" value="Eukaryota"/>
</dbReference>
<dbReference type="GeneID" id="7824746"/>
<dbReference type="GO" id="GO:0006508">
    <property type="term" value="P:proteolysis"/>
    <property type="evidence" value="ECO:0007669"/>
    <property type="project" value="UniProtKB-KW"/>
</dbReference>
<reference evidence="7" key="1">
    <citation type="journal article" date="2006" name="PLoS Biol.">
        <title>Macronuclear genome sequence of the ciliate Tetrahymena thermophila, a model eukaryote.</title>
        <authorList>
            <person name="Eisen J.A."/>
            <person name="Coyne R.S."/>
            <person name="Wu M."/>
            <person name="Wu D."/>
            <person name="Thiagarajan M."/>
            <person name="Wortman J.R."/>
            <person name="Badger J.H."/>
            <person name="Ren Q."/>
            <person name="Amedeo P."/>
            <person name="Jones K.M."/>
            <person name="Tallon L.J."/>
            <person name="Delcher A.L."/>
            <person name="Salzberg S.L."/>
            <person name="Silva J.C."/>
            <person name="Haas B.J."/>
            <person name="Majoros W.H."/>
            <person name="Farzad M."/>
            <person name="Carlton J.M."/>
            <person name="Smith R.K. Jr."/>
            <person name="Garg J."/>
            <person name="Pearlman R.E."/>
            <person name="Karrer K.M."/>
            <person name="Sun L."/>
            <person name="Manning G."/>
            <person name="Elde N.C."/>
            <person name="Turkewitz A.P."/>
            <person name="Asai D.J."/>
            <person name="Wilkes D.E."/>
            <person name="Wang Y."/>
            <person name="Cai H."/>
            <person name="Collins K."/>
            <person name="Stewart B.A."/>
            <person name="Lee S.R."/>
            <person name="Wilamowska K."/>
            <person name="Weinberg Z."/>
            <person name="Ruzzo W.L."/>
            <person name="Wloga D."/>
            <person name="Gaertig J."/>
            <person name="Frankel J."/>
            <person name="Tsao C.-C."/>
            <person name="Gorovsky M.A."/>
            <person name="Keeling P.J."/>
            <person name="Waller R.F."/>
            <person name="Patron N.J."/>
            <person name="Cherry J.M."/>
            <person name="Stover N.A."/>
            <person name="Krieger C.J."/>
            <person name="del Toro C."/>
            <person name="Ryder H.F."/>
            <person name="Williamson S.C."/>
            <person name="Barbeau R.A."/>
            <person name="Hamilton E.P."/>
            <person name="Orias E."/>
        </authorList>
    </citation>
    <scope>NUCLEOTIDE SEQUENCE [LARGE SCALE GENOMIC DNA]</scope>
    <source>
        <strain evidence="7">SB210</strain>
    </source>
</reference>
<dbReference type="InterPro" id="IPR039417">
    <property type="entry name" value="Peptidase_C1A_papain-like"/>
</dbReference>
<keyword evidence="6" id="KW-0378">Hydrolase</keyword>
<dbReference type="Pfam" id="PF08246">
    <property type="entry name" value="Inhibitor_I29"/>
    <property type="match status" value="1"/>
</dbReference>
<feature type="domain" description="Cathepsin propeptide inhibitor" evidence="5">
    <location>
        <begin position="46"/>
        <end position="96"/>
    </location>
</feature>
<dbReference type="SMART" id="SM00848">
    <property type="entry name" value="Inhibitor_I29"/>
    <property type="match status" value="1"/>
</dbReference>
<dbReference type="Pfam" id="PF00112">
    <property type="entry name" value="Peptidase_C1"/>
    <property type="match status" value="1"/>
</dbReference>
<dbReference type="PANTHER" id="PTHR12411">
    <property type="entry name" value="CYSTEINE PROTEASE FAMILY C1-RELATED"/>
    <property type="match status" value="1"/>
</dbReference>
<dbReference type="SMART" id="SM00645">
    <property type="entry name" value="Pept_C1"/>
    <property type="match status" value="1"/>
</dbReference>
<keyword evidence="7" id="KW-1185">Reference proteome</keyword>
<dbReference type="InterPro" id="IPR038765">
    <property type="entry name" value="Papain-like_cys_pep_sf"/>
</dbReference>
<feature type="domain" description="Peptidase C1A papain C-terminal" evidence="4">
    <location>
        <begin position="118"/>
        <end position="323"/>
    </location>
</feature>
<dbReference type="RefSeq" id="XP_001027342.1">
    <property type="nucleotide sequence ID" value="XM_001027342.3"/>
</dbReference>
<evidence type="ECO:0000256" key="1">
    <source>
        <dbReference type="ARBA" id="ARBA00008455"/>
    </source>
</evidence>
<organism evidence="6 7">
    <name type="scientific">Tetrahymena thermophila (strain SB210)</name>
    <dbReference type="NCBI Taxonomy" id="312017"/>
    <lineage>
        <taxon>Eukaryota</taxon>
        <taxon>Sar</taxon>
        <taxon>Alveolata</taxon>
        <taxon>Ciliophora</taxon>
        <taxon>Intramacronucleata</taxon>
        <taxon>Oligohymenophorea</taxon>
        <taxon>Hymenostomatida</taxon>
        <taxon>Tetrahymenina</taxon>
        <taxon>Tetrahymenidae</taxon>
        <taxon>Tetrahymena</taxon>
    </lineage>
</organism>
<name>I7MB12_TETTS</name>
<evidence type="ECO:0000259" key="4">
    <source>
        <dbReference type="SMART" id="SM00645"/>
    </source>
</evidence>
<keyword evidence="6" id="KW-0645">Protease</keyword>
<dbReference type="EMBL" id="GG662247">
    <property type="protein sequence ID" value="EAS07100.1"/>
    <property type="molecule type" value="Genomic_DNA"/>
</dbReference>
<dbReference type="InParanoid" id="I7MB12"/>
<keyword evidence="2" id="KW-0865">Zymogen</keyword>
<dbReference type="MEROPS" id="C01.A54"/>
<protein>
    <submittedName>
        <fullName evidence="6">Papain family cysteine protease</fullName>
    </submittedName>
</protein>
<keyword evidence="3" id="KW-1015">Disulfide bond</keyword>
<evidence type="ECO:0000313" key="6">
    <source>
        <dbReference type="EMBL" id="EAS07100.1"/>
    </source>
</evidence>
<evidence type="ECO:0000259" key="5">
    <source>
        <dbReference type="SMART" id="SM00848"/>
    </source>
</evidence>
<evidence type="ECO:0000256" key="2">
    <source>
        <dbReference type="ARBA" id="ARBA00023145"/>
    </source>
</evidence>
<dbReference type="Proteomes" id="UP000009168">
    <property type="component" value="Unassembled WGS sequence"/>
</dbReference>
<dbReference type="InterPro" id="IPR000169">
    <property type="entry name" value="Pept_cys_AS"/>
</dbReference>
<gene>
    <name evidence="6" type="ORF">TTHERM_00683060</name>
</gene>
<dbReference type="CDD" id="cd02248">
    <property type="entry name" value="Peptidase_C1A"/>
    <property type="match status" value="1"/>
</dbReference>
<dbReference type="AlphaFoldDB" id="I7MB12"/>